<feature type="region of interest" description="Disordered" evidence="1">
    <location>
        <begin position="1"/>
        <end position="51"/>
    </location>
</feature>
<proteinExistence type="predicted"/>
<dbReference type="Proteomes" id="UP001437256">
    <property type="component" value="Unassembled WGS sequence"/>
</dbReference>
<evidence type="ECO:0000256" key="1">
    <source>
        <dbReference type="SAM" id="MobiDB-lite"/>
    </source>
</evidence>
<feature type="compositionally biased region" description="Polar residues" evidence="1">
    <location>
        <begin position="22"/>
        <end position="33"/>
    </location>
</feature>
<evidence type="ECO:0000313" key="2">
    <source>
        <dbReference type="EMBL" id="KAL0057145.1"/>
    </source>
</evidence>
<dbReference type="EMBL" id="JBBXMP010000669">
    <property type="protein sequence ID" value="KAL0057145.1"/>
    <property type="molecule type" value="Genomic_DNA"/>
</dbReference>
<accession>A0ABR2Z754</accession>
<feature type="non-terminal residue" evidence="2">
    <location>
        <position position="103"/>
    </location>
</feature>
<gene>
    <name evidence="2" type="ORF">AAF712_016228</name>
</gene>
<keyword evidence="3" id="KW-1185">Reference proteome</keyword>
<organism evidence="2 3">
    <name type="scientific">Marasmius tenuissimus</name>
    <dbReference type="NCBI Taxonomy" id="585030"/>
    <lineage>
        <taxon>Eukaryota</taxon>
        <taxon>Fungi</taxon>
        <taxon>Dikarya</taxon>
        <taxon>Basidiomycota</taxon>
        <taxon>Agaricomycotina</taxon>
        <taxon>Agaricomycetes</taxon>
        <taxon>Agaricomycetidae</taxon>
        <taxon>Agaricales</taxon>
        <taxon>Marasmiineae</taxon>
        <taxon>Marasmiaceae</taxon>
        <taxon>Marasmius</taxon>
    </lineage>
</organism>
<comment type="caution">
    <text evidence="2">The sequence shown here is derived from an EMBL/GenBank/DDBJ whole genome shotgun (WGS) entry which is preliminary data.</text>
</comment>
<reference evidence="2 3" key="1">
    <citation type="submission" date="2024-05" db="EMBL/GenBank/DDBJ databases">
        <title>A draft genome resource for the thread blight pathogen Marasmius tenuissimus strain MS-2.</title>
        <authorList>
            <person name="Yulfo-Soto G.E."/>
            <person name="Baruah I.K."/>
            <person name="Amoako-Attah I."/>
            <person name="Bukari Y."/>
            <person name="Meinhardt L.W."/>
            <person name="Bailey B.A."/>
            <person name="Cohen S.P."/>
        </authorList>
    </citation>
    <scope>NUCLEOTIDE SEQUENCE [LARGE SCALE GENOMIC DNA]</scope>
    <source>
        <strain evidence="2 3">MS-2</strain>
    </source>
</reference>
<protein>
    <submittedName>
        <fullName evidence="2">Uncharacterized protein</fullName>
    </submittedName>
</protein>
<evidence type="ECO:0000313" key="3">
    <source>
        <dbReference type="Proteomes" id="UP001437256"/>
    </source>
</evidence>
<sequence length="103" mass="11030">MPDNSHSDTPAAEQALCDYKSRGSSGSTSYNTTVPHSQAPQPPQPPRPGVAAVHVAPHYVAAITHKSSFPLNNMSYSRFNVVGVDDDSFEEDYNTSGESFGDT</sequence>
<name>A0ABR2Z754_9AGAR</name>